<keyword evidence="1" id="KW-0472">Membrane</keyword>
<organism evidence="2 3">
    <name type="scientific">Paenibacillus aceti</name>
    <dbReference type="NCBI Taxonomy" id="1820010"/>
    <lineage>
        <taxon>Bacteria</taxon>
        <taxon>Bacillati</taxon>
        <taxon>Bacillota</taxon>
        <taxon>Bacilli</taxon>
        <taxon>Bacillales</taxon>
        <taxon>Paenibacillaceae</taxon>
        <taxon>Paenibacillus</taxon>
    </lineage>
</organism>
<keyword evidence="1" id="KW-0812">Transmembrane</keyword>
<dbReference type="Proteomes" id="UP000608420">
    <property type="component" value="Unassembled WGS sequence"/>
</dbReference>
<reference evidence="3" key="1">
    <citation type="journal article" date="2019" name="Int. J. Syst. Evol. Microbiol.">
        <title>The Global Catalogue of Microorganisms (GCM) 10K type strain sequencing project: providing services to taxonomists for standard genome sequencing and annotation.</title>
        <authorList>
            <consortium name="The Broad Institute Genomics Platform"/>
            <consortium name="The Broad Institute Genome Sequencing Center for Infectious Disease"/>
            <person name="Wu L."/>
            <person name="Ma J."/>
        </authorList>
    </citation>
    <scope>NUCLEOTIDE SEQUENCE [LARGE SCALE GENOMIC DNA]</scope>
    <source>
        <strain evidence="3">CGMCC 1.15420</strain>
    </source>
</reference>
<protein>
    <recommendedName>
        <fullName evidence="4">DUF4306 domain-containing protein</fullName>
    </recommendedName>
</protein>
<gene>
    <name evidence="2" type="ORF">GCM10010913_02590</name>
</gene>
<evidence type="ECO:0008006" key="4">
    <source>
        <dbReference type="Google" id="ProtNLM"/>
    </source>
</evidence>
<proteinExistence type="predicted"/>
<feature type="transmembrane region" description="Helical" evidence="1">
    <location>
        <begin position="60"/>
        <end position="81"/>
    </location>
</feature>
<evidence type="ECO:0000256" key="1">
    <source>
        <dbReference type="SAM" id="Phobius"/>
    </source>
</evidence>
<feature type="transmembrane region" description="Helical" evidence="1">
    <location>
        <begin position="7"/>
        <end position="27"/>
    </location>
</feature>
<keyword evidence="3" id="KW-1185">Reference proteome</keyword>
<evidence type="ECO:0000313" key="3">
    <source>
        <dbReference type="Proteomes" id="UP000608420"/>
    </source>
</evidence>
<comment type="caution">
    <text evidence="2">The sequence shown here is derived from an EMBL/GenBank/DDBJ whole genome shotgun (WGS) entry which is preliminary data.</text>
</comment>
<dbReference type="EMBL" id="BMIW01000002">
    <property type="protein sequence ID" value="GGF84601.1"/>
    <property type="molecule type" value="Genomic_DNA"/>
</dbReference>
<keyword evidence="1" id="KW-1133">Transmembrane helix</keyword>
<name>A0ABQ1VNR8_9BACL</name>
<sequence length="85" mass="10296">MKINKRILNYSLWISLLTILMFPGNLFTEDTKGIRYGFPFPFLIHYHQDHWFIRGVSINLLYYLIDVIVIYFIIIGLRGIYRRIK</sequence>
<evidence type="ECO:0000313" key="2">
    <source>
        <dbReference type="EMBL" id="GGF84601.1"/>
    </source>
</evidence>
<accession>A0ABQ1VNR8</accession>